<accession>A0ABZ2PMZ3</accession>
<keyword evidence="8" id="KW-1185">Reference proteome</keyword>
<dbReference type="InterPro" id="IPR050833">
    <property type="entry name" value="Poly_Biosynth_Transport"/>
</dbReference>
<dbReference type="Proteomes" id="UP001432000">
    <property type="component" value="Chromosome"/>
</dbReference>
<protein>
    <recommendedName>
        <fullName evidence="9">Membrane protein involved in the export of O-antigen and teichoic acid</fullName>
    </recommendedName>
</protein>
<dbReference type="RefSeq" id="WP_338888767.1">
    <property type="nucleotide sequence ID" value="NZ_CP147846.1"/>
</dbReference>
<reference evidence="7 8" key="1">
    <citation type="submission" date="2024-03" db="EMBL/GenBank/DDBJ databases">
        <title>Natural products discovery in diverse microorganisms through a two-stage MS feature dereplication strategy.</title>
        <authorList>
            <person name="Zhang R."/>
        </authorList>
    </citation>
    <scope>NUCLEOTIDE SEQUENCE [LARGE SCALE GENOMIC DNA]</scope>
    <source>
        <strain evidence="7 8">18930</strain>
    </source>
</reference>
<keyword evidence="3 6" id="KW-0812">Transmembrane</keyword>
<keyword evidence="5 6" id="KW-0472">Membrane</keyword>
<feature type="transmembrane region" description="Helical" evidence="6">
    <location>
        <begin position="320"/>
        <end position="339"/>
    </location>
</feature>
<dbReference type="EMBL" id="CP147846">
    <property type="protein sequence ID" value="WXG68513.1"/>
    <property type="molecule type" value="Genomic_DNA"/>
</dbReference>
<feature type="transmembrane region" description="Helical" evidence="6">
    <location>
        <begin position="86"/>
        <end position="108"/>
    </location>
</feature>
<organism evidence="7 8">
    <name type="scientific">Rhodococcus sovatensis</name>
    <dbReference type="NCBI Taxonomy" id="1805840"/>
    <lineage>
        <taxon>Bacteria</taxon>
        <taxon>Bacillati</taxon>
        <taxon>Actinomycetota</taxon>
        <taxon>Actinomycetes</taxon>
        <taxon>Mycobacteriales</taxon>
        <taxon>Nocardiaceae</taxon>
        <taxon>Rhodococcus</taxon>
    </lineage>
</organism>
<proteinExistence type="predicted"/>
<feature type="transmembrane region" description="Helical" evidence="6">
    <location>
        <begin position="115"/>
        <end position="135"/>
    </location>
</feature>
<keyword evidence="2" id="KW-1003">Cell membrane</keyword>
<dbReference type="PANTHER" id="PTHR30250">
    <property type="entry name" value="PST FAMILY PREDICTED COLANIC ACID TRANSPORTER"/>
    <property type="match status" value="1"/>
</dbReference>
<feature type="transmembrane region" description="Helical" evidence="6">
    <location>
        <begin position="257"/>
        <end position="283"/>
    </location>
</feature>
<gene>
    <name evidence="7" type="ORF">WDS16_25550</name>
</gene>
<keyword evidence="4 6" id="KW-1133">Transmembrane helix</keyword>
<evidence type="ECO:0000313" key="7">
    <source>
        <dbReference type="EMBL" id="WXG68513.1"/>
    </source>
</evidence>
<evidence type="ECO:0000256" key="3">
    <source>
        <dbReference type="ARBA" id="ARBA00022692"/>
    </source>
</evidence>
<feature type="transmembrane region" description="Helical" evidence="6">
    <location>
        <begin position="289"/>
        <end position="308"/>
    </location>
</feature>
<evidence type="ECO:0000256" key="5">
    <source>
        <dbReference type="ARBA" id="ARBA00023136"/>
    </source>
</evidence>
<evidence type="ECO:0008006" key="9">
    <source>
        <dbReference type="Google" id="ProtNLM"/>
    </source>
</evidence>
<feature type="transmembrane region" description="Helical" evidence="6">
    <location>
        <begin position="141"/>
        <end position="163"/>
    </location>
</feature>
<evidence type="ECO:0000256" key="4">
    <source>
        <dbReference type="ARBA" id="ARBA00022989"/>
    </source>
</evidence>
<evidence type="ECO:0000313" key="8">
    <source>
        <dbReference type="Proteomes" id="UP001432000"/>
    </source>
</evidence>
<name>A0ABZ2PMZ3_9NOCA</name>
<feature type="transmembrane region" description="Helical" evidence="6">
    <location>
        <begin position="184"/>
        <end position="206"/>
    </location>
</feature>
<feature type="transmembrane region" description="Helical" evidence="6">
    <location>
        <begin position="53"/>
        <end position="74"/>
    </location>
</feature>
<evidence type="ECO:0000256" key="2">
    <source>
        <dbReference type="ARBA" id="ARBA00022475"/>
    </source>
</evidence>
<feature type="transmembrane region" description="Helical" evidence="6">
    <location>
        <begin position="212"/>
        <end position="236"/>
    </location>
</feature>
<feature type="transmembrane region" description="Helical" evidence="6">
    <location>
        <begin position="345"/>
        <end position="367"/>
    </location>
</feature>
<dbReference type="PANTHER" id="PTHR30250:SF11">
    <property type="entry name" value="O-ANTIGEN TRANSPORTER-RELATED"/>
    <property type="match status" value="1"/>
</dbReference>
<sequence length="393" mass="40524">MISRELGPEGRGVYATCLAALSLSPVVVGLGIPMAVRRLASVGEFAPVVRVCYRIAGLLVSPAFAIGAVVAIFLLPEIAGVDRTLFLVAMGVSALFVVVLCVQSALIAKQRYRSIAVLQFVQPGVTAFFVIFFWLFSSLSISHLMLAYIAGTVTAVAISLGQIRVSVIGPRLSMISIGREGIKYAGSQIAETASNTIVLLFAAVAMGALQTGLLSVAMTLAAIPLAGGYAVGSAVFKNIASASPDRLQYVRRLAIRTAVYGGSVIAVILSMATPIGVPFLFGAEFRDSVSPALILILGSPLLVVNYVATQVLGAEGRGRTMTVCQLAGILVSLVGLFTLSPAMGAVGGAVGVLLGWTVTMAGSLAALRVGPSVLVIGTRDIKASLKLCLKGTV</sequence>
<evidence type="ECO:0000256" key="1">
    <source>
        <dbReference type="ARBA" id="ARBA00004651"/>
    </source>
</evidence>
<feature type="transmembrane region" description="Helical" evidence="6">
    <location>
        <begin position="12"/>
        <end position="32"/>
    </location>
</feature>
<comment type="subcellular location">
    <subcellularLocation>
        <location evidence="1">Cell membrane</location>
        <topology evidence="1">Multi-pass membrane protein</topology>
    </subcellularLocation>
</comment>
<evidence type="ECO:0000256" key="6">
    <source>
        <dbReference type="SAM" id="Phobius"/>
    </source>
</evidence>